<reference evidence="1" key="1">
    <citation type="submission" date="2023-04" db="EMBL/GenBank/DDBJ databases">
        <authorList>
            <person name="Vijverberg K."/>
            <person name="Xiong W."/>
            <person name="Schranz E."/>
        </authorList>
    </citation>
    <scope>NUCLEOTIDE SEQUENCE</scope>
</reference>
<gene>
    <name evidence="1" type="ORF">LSALG_LOCUS37053</name>
</gene>
<dbReference type="Proteomes" id="UP001177003">
    <property type="component" value="Chromosome 8"/>
</dbReference>
<protein>
    <submittedName>
        <fullName evidence="1">Uncharacterized protein</fullName>
    </submittedName>
</protein>
<evidence type="ECO:0000313" key="1">
    <source>
        <dbReference type="EMBL" id="CAI9298282.1"/>
    </source>
</evidence>
<sequence>MRTLQGSRYEDICDQSETDDYEGFLDIGFMQQVVVSTTPLNVIYPGSCFEGKFAQEVPQGTNSDIDSDDGVQLNPQKRKASFLGELLTLNLEVPIQLVILQHLL</sequence>
<dbReference type="AlphaFoldDB" id="A0AA35ZV80"/>
<accession>A0AA35ZV80</accession>
<name>A0AA35ZV80_LACSI</name>
<keyword evidence="2" id="KW-1185">Reference proteome</keyword>
<proteinExistence type="predicted"/>
<organism evidence="1 2">
    <name type="scientific">Lactuca saligna</name>
    <name type="common">Willowleaf lettuce</name>
    <dbReference type="NCBI Taxonomy" id="75948"/>
    <lineage>
        <taxon>Eukaryota</taxon>
        <taxon>Viridiplantae</taxon>
        <taxon>Streptophyta</taxon>
        <taxon>Embryophyta</taxon>
        <taxon>Tracheophyta</taxon>
        <taxon>Spermatophyta</taxon>
        <taxon>Magnoliopsida</taxon>
        <taxon>eudicotyledons</taxon>
        <taxon>Gunneridae</taxon>
        <taxon>Pentapetalae</taxon>
        <taxon>asterids</taxon>
        <taxon>campanulids</taxon>
        <taxon>Asterales</taxon>
        <taxon>Asteraceae</taxon>
        <taxon>Cichorioideae</taxon>
        <taxon>Cichorieae</taxon>
        <taxon>Lactucinae</taxon>
        <taxon>Lactuca</taxon>
    </lineage>
</organism>
<evidence type="ECO:0000313" key="2">
    <source>
        <dbReference type="Proteomes" id="UP001177003"/>
    </source>
</evidence>
<dbReference type="EMBL" id="OX465084">
    <property type="protein sequence ID" value="CAI9298282.1"/>
    <property type="molecule type" value="Genomic_DNA"/>
</dbReference>